<reference evidence="4" key="1">
    <citation type="submission" date="2018-05" db="EMBL/GenBank/DDBJ databases">
        <authorList>
            <person name="Moura L."/>
            <person name="Setubal J.C."/>
        </authorList>
    </citation>
    <scope>NUCLEOTIDE SEQUENCE</scope>
    <source>
        <strain evidence="4">ZC4RG45</strain>
    </source>
</reference>
<dbReference type="Proteomes" id="UP000249324">
    <property type="component" value="Unassembled WGS sequence"/>
</dbReference>
<evidence type="ECO:0000256" key="1">
    <source>
        <dbReference type="ARBA" id="ARBA00011040"/>
    </source>
</evidence>
<dbReference type="GO" id="GO:0016887">
    <property type="term" value="F:ATP hydrolysis activity"/>
    <property type="evidence" value="ECO:0007669"/>
    <property type="project" value="InterPro"/>
</dbReference>
<proteinExistence type="inferred from homology"/>
<dbReference type="SUPFAM" id="SSF52540">
    <property type="entry name" value="P-loop containing nucleoside triphosphate hydrolases"/>
    <property type="match status" value="1"/>
</dbReference>
<feature type="domain" description="ArsA/GET3 Anion-transporting ATPase-like" evidence="2">
    <location>
        <begin position="1"/>
        <end position="294"/>
    </location>
</feature>
<dbReference type="InterPro" id="IPR025723">
    <property type="entry name" value="ArsA/GET3_ATPase-like"/>
</dbReference>
<dbReference type="EMBL" id="QGUI01000245">
    <property type="protein sequence ID" value="PZM98504.1"/>
    <property type="molecule type" value="Genomic_DNA"/>
</dbReference>
<evidence type="ECO:0000313" key="5">
    <source>
        <dbReference type="EMBL" id="PZM98504.1"/>
    </source>
</evidence>
<sequence length="397" mass="42754">MRLLLFTGKGGVGKTTLAAATGATLAAHGRRTLVISTDPAHSLADAYGVPLGPEPKEITRRLDGVQIDSRNLVDAAWEDLRRQLRDALAGAGLDALDAEELTVLPGIDELLALTEVRRLAMTKHWHSVVVDCGPTAETLRLLALPEAIAAYLRRLYGWQPWQGAGKVSKGVAGSVAKLGEHLERLRDLLTDHDVTSVRLVLTPERVVVAETRRTLTALALRGIKVDGLIANRLMPAPGMWRGGAASWLRARRKQQDEVLAELRGVGMPALTVVEHRAEEPVGLEALADISEQLYRGGDPLAPMGGRDAVSGKDTTGEAAMMHITANPRGGYRLRIAVPLDPRTDVDLARVDDDLAITIDGFRRLVALPRLLRSCAVVGAESDAEGIVVHLAEPEEIR</sequence>
<dbReference type="Gene3D" id="2.60.40.790">
    <property type="match status" value="1"/>
</dbReference>
<dbReference type="Gene3D" id="3.40.50.300">
    <property type="entry name" value="P-loop containing nucleotide triphosphate hydrolases"/>
    <property type="match status" value="1"/>
</dbReference>
<evidence type="ECO:0000313" key="4">
    <source>
        <dbReference type="EMBL" id="MFO7193901.1"/>
    </source>
</evidence>
<dbReference type="PANTHER" id="PTHR10803">
    <property type="entry name" value="ARSENICAL PUMP-DRIVING ATPASE ARSENITE-TRANSLOCATING ATPASE"/>
    <property type="match status" value="1"/>
</dbReference>
<protein>
    <submittedName>
        <fullName evidence="5">ArsA family ATPase</fullName>
    </submittedName>
</protein>
<dbReference type="EMBL" id="QGUI02000298">
    <property type="protein sequence ID" value="MFO7193901.1"/>
    <property type="molecule type" value="Genomic_DNA"/>
</dbReference>
<gene>
    <name evidence="4" type="ORF">DIU77_016790</name>
    <name evidence="5" type="ORF">DIU77_07790</name>
</gene>
<dbReference type="InterPro" id="IPR008978">
    <property type="entry name" value="HSP20-like_chaperone"/>
</dbReference>
<reference evidence="4 6" key="3">
    <citation type="journal article" date="2021" name="BMC Genomics">
        <title>Genome-resolved metagenome and metatranscriptome analyses of thermophilic composting reveal key bacterial players and their metabolic interactions.</title>
        <authorList>
            <person name="Braga L.P.P."/>
            <person name="Pereira R.V."/>
            <person name="Martins L.F."/>
            <person name="Moura L.M.S."/>
            <person name="Sanchez F.B."/>
            <person name="Patane J.S.L."/>
            <person name="da Silva A.M."/>
            <person name="Setubal J.C."/>
        </authorList>
    </citation>
    <scope>NUCLEOTIDE SEQUENCE [LARGE SCALE GENOMIC DNA]</scope>
    <source>
        <strain evidence="4">ZC4RG45</strain>
    </source>
</reference>
<name>A0A2W4JH92_9PSEU</name>
<feature type="domain" description="ArsA HSP20-like" evidence="3">
    <location>
        <begin position="329"/>
        <end position="383"/>
    </location>
</feature>
<dbReference type="InterPro" id="IPR040612">
    <property type="entry name" value="ArsA_HSP20-like"/>
</dbReference>
<comment type="caution">
    <text evidence="5">The sequence shown here is derived from an EMBL/GenBank/DDBJ whole genome shotgun (WGS) entry which is preliminary data.</text>
</comment>
<dbReference type="GO" id="GO:0005524">
    <property type="term" value="F:ATP binding"/>
    <property type="evidence" value="ECO:0007669"/>
    <property type="project" value="InterPro"/>
</dbReference>
<reference evidence="4" key="4">
    <citation type="submission" date="2023-08" db="EMBL/GenBank/DDBJ databases">
        <authorList>
            <person name="Guima S.E.S."/>
            <person name="Martins L.F."/>
            <person name="Silva A.M."/>
            <person name="Setubal J.C."/>
        </authorList>
    </citation>
    <scope>NUCLEOTIDE SEQUENCE</scope>
    <source>
        <strain evidence="4">ZC4RG45</strain>
    </source>
</reference>
<evidence type="ECO:0000313" key="6">
    <source>
        <dbReference type="Proteomes" id="UP000249324"/>
    </source>
</evidence>
<evidence type="ECO:0000259" key="2">
    <source>
        <dbReference type="Pfam" id="PF02374"/>
    </source>
</evidence>
<dbReference type="CDD" id="cd02035">
    <property type="entry name" value="ArsA"/>
    <property type="match status" value="1"/>
</dbReference>
<dbReference type="InterPro" id="IPR016300">
    <property type="entry name" value="ATPase_ArsA/GET3"/>
</dbReference>
<comment type="similarity">
    <text evidence="1">Belongs to the arsA ATPase family.</text>
</comment>
<dbReference type="STRING" id="1111738.GCA_000427905_00828"/>
<dbReference type="InterPro" id="IPR027417">
    <property type="entry name" value="P-loop_NTPase"/>
</dbReference>
<dbReference type="PANTHER" id="PTHR10803:SF3">
    <property type="entry name" value="ATPASE GET3"/>
    <property type="match status" value="1"/>
</dbReference>
<dbReference type="NCBIfam" id="TIGR00345">
    <property type="entry name" value="GET3_arsA_TRC40"/>
    <property type="match status" value="1"/>
</dbReference>
<reference evidence="5" key="2">
    <citation type="submission" date="2018-05" db="EMBL/GenBank/DDBJ databases">
        <authorList>
            <person name="Lanie J.A."/>
            <person name="Ng W.-L."/>
            <person name="Kazmierczak K.M."/>
            <person name="Andrzejewski T.M."/>
            <person name="Davidsen T.M."/>
            <person name="Wayne K.J."/>
            <person name="Tettelin H."/>
            <person name="Glass J.I."/>
            <person name="Rusch D."/>
            <person name="Podicherti R."/>
            <person name="Tsui H.-C.T."/>
            <person name="Winkler M.E."/>
        </authorList>
    </citation>
    <scope>NUCLEOTIDE SEQUENCE</scope>
    <source>
        <strain evidence="5">ZC4RG45</strain>
    </source>
</reference>
<dbReference type="Pfam" id="PF02374">
    <property type="entry name" value="ArsA_ATPase"/>
    <property type="match status" value="1"/>
</dbReference>
<dbReference type="Pfam" id="PF17886">
    <property type="entry name" value="ArsA_HSP20"/>
    <property type="match status" value="1"/>
</dbReference>
<organism evidence="5">
    <name type="scientific">Thermocrispum agreste</name>
    <dbReference type="NCBI Taxonomy" id="37925"/>
    <lineage>
        <taxon>Bacteria</taxon>
        <taxon>Bacillati</taxon>
        <taxon>Actinomycetota</taxon>
        <taxon>Actinomycetes</taxon>
        <taxon>Pseudonocardiales</taxon>
        <taxon>Pseudonocardiaceae</taxon>
        <taxon>Thermocrispum</taxon>
    </lineage>
</organism>
<accession>A0A2W4JH92</accession>
<dbReference type="AlphaFoldDB" id="A0A2W4JH92"/>
<evidence type="ECO:0000259" key="3">
    <source>
        <dbReference type="Pfam" id="PF17886"/>
    </source>
</evidence>